<keyword evidence="2 3" id="KW-0472">Membrane</keyword>
<keyword evidence="3" id="KW-0812">Transmembrane</keyword>
<reference evidence="4" key="1">
    <citation type="submission" date="2020-12" db="EMBL/GenBank/DDBJ databases">
        <title>Clostridium thailandense sp. nov., a novel acetogenic bacterium isolated from peat land soil in Thailand.</title>
        <authorList>
            <person name="Chaikitkaew S."/>
            <person name="Birkeland N.K."/>
        </authorList>
    </citation>
    <scope>NUCLEOTIDE SEQUENCE</scope>
    <source>
        <strain evidence="4">DSM 17425</strain>
    </source>
</reference>
<dbReference type="AlphaFoldDB" id="A0A934M5Y6"/>
<dbReference type="PANTHER" id="PTHR22550">
    <property type="entry name" value="SPORE GERMINATION PROTEIN"/>
    <property type="match status" value="1"/>
</dbReference>
<dbReference type="GO" id="GO:0009847">
    <property type="term" value="P:spore germination"/>
    <property type="evidence" value="ECO:0007669"/>
    <property type="project" value="InterPro"/>
</dbReference>
<evidence type="ECO:0000313" key="4">
    <source>
        <dbReference type="EMBL" id="MBI6872506.1"/>
    </source>
</evidence>
<comment type="caution">
    <text evidence="4">The sequence shown here is derived from an EMBL/GenBank/DDBJ whole genome shotgun (WGS) entry which is preliminary data.</text>
</comment>
<dbReference type="RefSeq" id="WP_211142013.1">
    <property type="nucleotide sequence ID" value="NZ_JAEEGB010000007.1"/>
</dbReference>
<evidence type="ECO:0000256" key="3">
    <source>
        <dbReference type="SAM" id="Phobius"/>
    </source>
</evidence>
<feature type="transmembrane region" description="Helical" evidence="3">
    <location>
        <begin position="414"/>
        <end position="438"/>
    </location>
</feature>
<accession>A0A934M5Y6</accession>
<dbReference type="PANTHER" id="PTHR22550:SF16">
    <property type="entry name" value="SPORE GERMINATION PROTEIN"/>
    <property type="match status" value="1"/>
</dbReference>
<gene>
    <name evidence="4" type="ORF">I6U51_07250</name>
</gene>
<protein>
    <submittedName>
        <fullName evidence="4">Spore germination protein</fullName>
    </submittedName>
</protein>
<dbReference type="InterPro" id="IPR050768">
    <property type="entry name" value="UPF0353/GerABKA_families"/>
</dbReference>
<keyword evidence="3" id="KW-1133">Transmembrane helix</keyword>
<proteinExistence type="inferred from homology"/>
<keyword evidence="5" id="KW-1185">Reference proteome</keyword>
<dbReference type="EMBL" id="JAEEGB010000007">
    <property type="protein sequence ID" value="MBI6872506.1"/>
    <property type="molecule type" value="Genomic_DNA"/>
</dbReference>
<evidence type="ECO:0000256" key="1">
    <source>
        <dbReference type="ARBA" id="ARBA00005278"/>
    </source>
</evidence>
<dbReference type="Pfam" id="PF03323">
    <property type="entry name" value="GerA"/>
    <property type="match status" value="1"/>
</dbReference>
<feature type="transmembrane region" description="Helical" evidence="3">
    <location>
        <begin position="385"/>
        <end position="402"/>
    </location>
</feature>
<dbReference type="InterPro" id="IPR004995">
    <property type="entry name" value="Spore_Ger"/>
</dbReference>
<dbReference type="GO" id="GO:0016020">
    <property type="term" value="C:membrane"/>
    <property type="evidence" value="ECO:0007669"/>
    <property type="project" value="InterPro"/>
</dbReference>
<evidence type="ECO:0000313" key="5">
    <source>
        <dbReference type="Proteomes" id="UP000622687"/>
    </source>
</evidence>
<name>A0A934M5Y6_9CLOT</name>
<feature type="transmembrane region" description="Helical" evidence="3">
    <location>
        <begin position="287"/>
        <end position="309"/>
    </location>
</feature>
<dbReference type="PIRSF" id="PIRSF005690">
    <property type="entry name" value="GerBA"/>
    <property type="match status" value="1"/>
</dbReference>
<sequence length="487" mass="54454">MNSLTNNLDDNINTILANSPANFNVVKREIIIKDNIRCFILYISNLAKQEFIENSIIFPLLFHVQCPINNVECKTEYIAKRYIASSDVQVTSDLNLISMELKRGKCTILIENENSVIVCKTIGAAHRAVTESNVEKVIRGGREAFIESLEINISLVQQGIRNDHLKIETFIFGEENQMDSVLIYLDNAIDPEVLNNIRNSMNLVKAKQILGPGMLSQLMRISTWSIFPQVKTSEKPTKVISDILQGKAAILAEGAPYAMILPACFVEFFQDIEDYANRILLGTFDRLIRLLASIIVLILPSVYLILLTYNSELTPLNLIKIIVSTRQNIPLPPFLEILFMEILVEILREGGLRLPSPVGQTLSIVGGIVLGQAATLAGLVSPTTLVVVAITVICTFLIPNYDMALSIRLLRFGVLLMTNFFAFLGLLVAIQLIIVTLIKMDSFGVPYFTPFAPLRFKGLKDAFIRYKIENLNTRATGFEISKNKKNK</sequence>
<evidence type="ECO:0000256" key="2">
    <source>
        <dbReference type="ARBA" id="ARBA00023136"/>
    </source>
</evidence>
<dbReference type="Proteomes" id="UP000622687">
    <property type="component" value="Unassembled WGS sequence"/>
</dbReference>
<comment type="similarity">
    <text evidence="1">Belongs to the GerABKA family.</text>
</comment>
<organism evidence="4 5">
    <name type="scientific">Clostridium aciditolerans</name>
    <dbReference type="NCBI Taxonomy" id="339861"/>
    <lineage>
        <taxon>Bacteria</taxon>
        <taxon>Bacillati</taxon>
        <taxon>Bacillota</taxon>
        <taxon>Clostridia</taxon>
        <taxon>Eubacteriales</taxon>
        <taxon>Clostridiaceae</taxon>
        <taxon>Clostridium</taxon>
    </lineage>
</organism>